<name>A0ABN8P6U8_9CNID</name>
<feature type="non-terminal residue" evidence="1">
    <location>
        <position position="109"/>
    </location>
</feature>
<dbReference type="Proteomes" id="UP001159405">
    <property type="component" value="Unassembled WGS sequence"/>
</dbReference>
<reference evidence="1 2" key="1">
    <citation type="submission" date="2022-05" db="EMBL/GenBank/DDBJ databases">
        <authorList>
            <consortium name="Genoscope - CEA"/>
            <person name="William W."/>
        </authorList>
    </citation>
    <scope>NUCLEOTIDE SEQUENCE [LARGE SCALE GENOMIC DNA]</scope>
</reference>
<accession>A0ABN8P6U8</accession>
<dbReference type="EMBL" id="CALNXK010000050">
    <property type="protein sequence ID" value="CAH3132155.1"/>
    <property type="molecule type" value="Genomic_DNA"/>
</dbReference>
<proteinExistence type="predicted"/>
<feature type="non-terminal residue" evidence="1">
    <location>
        <position position="1"/>
    </location>
</feature>
<protein>
    <recommendedName>
        <fullName evidence="3">Endonuclease/exonuclease/phosphatase domain-containing protein</fullName>
    </recommendedName>
</protein>
<dbReference type="SUPFAM" id="SSF56219">
    <property type="entry name" value="DNase I-like"/>
    <property type="match status" value="1"/>
</dbReference>
<keyword evidence="2" id="KW-1185">Reference proteome</keyword>
<sequence>DYLSSKIETLCARNNEIILLGDFNIDLLKIESCDYSQKRFETLQSLSLLPTIDKPTRSYGSSATLTDNIFINSLDKFVLSGNIVSDISDHYSQVCLLSSNLKIISNSRI</sequence>
<evidence type="ECO:0008006" key="3">
    <source>
        <dbReference type="Google" id="ProtNLM"/>
    </source>
</evidence>
<dbReference type="Gene3D" id="3.60.10.10">
    <property type="entry name" value="Endonuclease/exonuclease/phosphatase"/>
    <property type="match status" value="1"/>
</dbReference>
<evidence type="ECO:0000313" key="2">
    <source>
        <dbReference type="Proteomes" id="UP001159405"/>
    </source>
</evidence>
<comment type="caution">
    <text evidence="1">The sequence shown here is derived from an EMBL/GenBank/DDBJ whole genome shotgun (WGS) entry which is preliminary data.</text>
</comment>
<dbReference type="InterPro" id="IPR036691">
    <property type="entry name" value="Endo/exonu/phosph_ase_sf"/>
</dbReference>
<gene>
    <name evidence="1" type="ORF">PLOB_00036443</name>
</gene>
<evidence type="ECO:0000313" key="1">
    <source>
        <dbReference type="EMBL" id="CAH3132155.1"/>
    </source>
</evidence>
<organism evidence="1 2">
    <name type="scientific">Porites lobata</name>
    <dbReference type="NCBI Taxonomy" id="104759"/>
    <lineage>
        <taxon>Eukaryota</taxon>
        <taxon>Metazoa</taxon>
        <taxon>Cnidaria</taxon>
        <taxon>Anthozoa</taxon>
        <taxon>Hexacorallia</taxon>
        <taxon>Scleractinia</taxon>
        <taxon>Fungiina</taxon>
        <taxon>Poritidae</taxon>
        <taxon>Porites</taxon>
    </lineage>
</organism>